<accession>A0A1F5WNU6</accession>
<dbReference type="AlphaFoldDB" id="A0A1F5WNU6"/>
<organism evidence="1 2">
    <name type="scientific">Candidatus Giovannonibacteria bacterium RIFCSPHIGHO2_12_FULL_43_15</name>
    <dbReference type="NCBI Taxonomy" id="1798341"/>
    <lineage>
        <taxon>Bacteria</taxon>
        <taxon>Candidatus Giovannoniibacteriota</taxon>
    </lineage>
</organism>
<evidence type="ECO:0000313" key="2">
    <source>
        <dbReference type="Proteomes" id="UP000177723"/>
    </source>
</evidence>
<dbReference type="EMBL" id="MFHT01000024">
    <property type="protein sequence ID" value="OGF77274.1"/>
    <property type="molecule type" value="Genomic_DNA"/>
</dbReference>
<sequence length="139" mass="15915">MEPIYLDERLKQYQLIRSALVQEILEKNSVNCQYLLITGDVNTLVNQLPALPPSSNSAEFAIIVNGLRNCSLGCWSRRRKMDGTWTIDPAALDDMIRHIERIGSKFPDVWESRDVDCSEQYGIYIAHDAGTKKARRWTT</sequence>
<gene>
    <name evidence="1" type="ORF">A3F23_01940</name>
</gene>
<reference evidence="1 2" key="1">
    <citation type="journal article" date="2016" name="Nat. Commun.">
        <title>Thousands of microbial genomes shed light on interconnected biogeochemical processes in an aquifer system.</title>
        <authorList>
            <person name="Anantharaman K."/>
            <person name="Brown C.T."/>
            <person name="Hug L.A."/>
            <person name="Sharon I."/>
            <person name="Castelle C.J."/>
            <person name="Probst A.J."/>
            <person name="Thomas B.C."/>
            <person name="Singh A."/>
            <person name="Wilkins M.J."/>
            <person name="Karaoz U."/>
            <person name="Brodie E.L."/>
            <person name="Williams K.H."/>
            <person name="Hubbard S.S."/>
            <person name="Banfield J.F."/>
        </authorList>
    </citation>
    <scope>NUCLEOTIDE SEQUENCE [LARGE SCALE GENOMIC DNA]</scope>
</reference>
<evidence type="ECO:0000313" key="1">
    <source>
        <dbReference type="EMBL" id="OGF77274.1"/>
    </source>
</evidence>
<protein>
    <submittedName>
        <fullName evidence="1">Uncharacterized protein</fullName>
    </submittedName>
</protein>
<name>A0A1F5WNU6_9BACT</name>
<dbReference type="Proteomes" id="UP000177723">
    <property type="component" value="Unassembled WGS sequence"/>
</dbReference>
<comment type="caution">
    <text evidence="1">The sequence shown here is derived from an EMBL/GenBank/DDBJ whole genome shotgun (WGS) entry which is preliminary data.</text>
</comment>
<proteinExistence type="predicted"/>